<proteinExistence type="predicted"/>
<reference evidence="1 2" key="1">
    <citation type="journal article" date="2016" name="Nat. Commun.">
        <title>Ectomycorrhizal ecology is imprinted in the genome of the dominant symbiotic fungus Cenococcum geophilum.</title>
        <authorList>
            <consortium name="DOE Joint Genome Institute"/>
            <person name="Peter M."/>
            <person name="Kohler A."/>
            <person name="Ohm R.A."/>
            <person name="Kuo A."/>
            <person name="Krutzmann J."/>
            <person name="Morin E."/>
            <person name="Arend M."/>
            <person name="Barry K.W."/>
            <person name="Binder M."/>
            <person name="Choi C."/>
            <person name="Clum A."/>
            <person name="Copeland A."/>
            <person name="Grisel N."/>
            <person name="Haridas S."/>
            <person name="Kipfer T."/>
            <person name="LaButti K."/>
            <person name="Lindquist E."/>
            <person name="Lipzen A."/>
            <person name="Maire R."/>
            <person name="Meier B."/>
            <person name="Mihaltcheva S."/>
            <person name="Molinier V."/>
            <person name="Murat C."/>
            <person name="Poggeler S."/>
            <person name="Quandt C.A."/>
            <person name="Sperisen C."/>
            <person name="Tritt A."/>
            <person name="Tisserant E."/>
            <person name="Crous P.W."/>
            <person name="Henrissat B."/>
            <person name="Nehls U."/>
            <person name="Egli S."/>
            <person name="Spatafora J.W."/>
            <person name="Grigoriev I.V."/>
            <person name="Martin F.M."/>
        </authorList>
    </citation>
    <scope>NUCLEOTIDE SEQUENCE [LARGE SCALE GENOMIC DNA]</scope>
    <source>
        <strain evidence="1 2">1.58</strain>
    </source>
</reference>
<protein>
    <submittedName>
        <fullName evidence="1">Uncharacterized protein</fullName>
    </submittedName>
</protein>
<dbReference type="EMBL" id="KV748252">
    <property type="protein sequence ID" value="OCK87982.1"/>
    <property type="molecule type" value="Genomic_DNA"/>
</dbReference>
<sequence>MAVMMVVVMIVVLMLVLVLVLGKGANERKDACEKDISTTRGCAFGEIAVAAWALRQVRIVRFRRGLKRTWGLRAVGMTLVNREGASALGGREMVLVLVLWLALGWRRHFDGQPSDGGL</sequence>
<dbReference type="Proteomes" id="UP000250078">
    <property type="component" value="Unassembled WGS sequence"/>
</dbReference>
<evidence type="ECO:0000313" key="1">
    <source>
        <dbReference type="EMBL" id="OCK87982.1"/>
    </source>
</evidence>
<name>A0ACC8ENP4_9PEZI</name>
<accession>A0ACC8ENP4</accession>
<organism evidence="1 2">
    <name type="scientific">Cenococcum geophilum 1.58</name>
    <dbReference type="NCBI Taxonomy" id="794803"/>
    <lineage>
        <taxon>Eukaryota</taxon>
        <taxon>Fungi</taxon>
        <taxon>Dikarya</taxon>
        <taxon>Ascomycota</taxon>
        <taxon>Pezizomycotina</taxon>
        <taxon>Dothideomycetes</taxon>
        <taxon>Pleosporomycetidae</taxon>
        <taxon>Gloniales</taxon>
        <taxon>Gloniaceae</taxon>
        <taxon>Cenococcum</taxon>
    </lineage>
</organism>
<gene>
    <name evidence="1" type="ORF">K441DRAFT_682225</name>
</gene>
<keyword evidence="2" id="KW-1185">Reference proteome</keyword>
<evidence type="ECO:0000313" key="2">
    <source>
        <dbReference type="Proteomes" id="UP000250078"/>
    </source>
</evidence>